<name>A0ACB8EXI9_9SAUR</name>
<evidence type="ECO:0000313" key="1">
    <source>
        <dbReference type="EMBL" id="KAH7997351.1"/>
    </source>
</evidence>
<organism evidence="1 2">
    <name type="scientific">Sphaerodactylus townsendi</name>
    <dbReference type="NCBI Taxonomy" id="933632"/>
    <lineage>
        <taxon>Eukaryota</taxon>
        <taxon>Metazoa</taxon>
        <taxon>Chordata</taxon>
        <taxon>Craniata</taxon>
        <taxon>Vertebrata</taxon>
        <taxon>Euteleostomi</taxon>
        <taxon>Lepidosauria</taxon>
        <taxon>Squamata</taxon>
        <taxon>Bifurcata</taxon>
        <taxon>Gekkota</taxon>
        <taxon>Sphaerodactylidae</taxon>
        <taxon>Sphaerodactylus</taxon>
    </lineage>
</organism>
<sequence length="129" mass="14357">MGLNGVSPPFRQLGCFSPVLCQCKVTCSNRTLSLVFGCKYAEDVANYFQHLALRHFLCVASDVAGARSEHLIEKYRYQDEDSPPLEHSPAHLPNQVKAPELVHVAEKNLSQIESVHGYVSHSHISPMKV</sequence>
<keyword evidence="2" id="KW-1185">Reference proteome</keyword>
<proteinExistence type="predicted"/>
<dbReference type="EMBL" id="CM037628">
    <property type="protein sequence ID" value="KAH7997351.1"/>
    <property type="molecule type" value="Genomic_DNA"/>
</dbReference>
<protein>
    <submittedName>
        <fullName evidence="1">Uncharacterized protein</fullName>
    </submittedName>
</protein>
<accession>A0ACB8EXI9</accession>
<evidence type="ECO:0000313" key="2">
    <source>
        <dbReference type="Proteomes" id="UP000827872"/>
    </source>
</evidence>
<dbReference type="Proteomes" id="UP000827872">
    <property type="component" value="Linkage Group LG15"/>
</dbReference>
<gene>
    <name evidence="1" type="ORF">K3G42_014953</name>
</gene>
<reference evidence="1" key="1">
    <citation type="submission" date="2021-08" db="EMBL/GenBank/DDBJ databases">
        <title>The first chromosome-level gecko genome reveals the dynamic sex chromosomes of Neotropical dwarf geckos (Sphaerodactylidae: Sphaerodactylus).</title>
        <authorList>
            <person name="Pinto B.J."/>
            <person name="Keating S.E."/>
            <person name="Gamble T."/>
        </authorList>
    </citation>
    <scope>NUCLEOTIDE SEQUENCE</scope>
    <source>
        <strain evidence="1">TG3544</strain>
    </source>
</reference>
<comment type="caution">
    <text evidence="1">The sequence shown here is derived from an EMBL/GenBank/DDBJ whole genome shotgun (WGS) entry which is preliminary data.</text>
</comment>